<dbReference type="GO" id="GO:0005385">
    <property type="term" value="F:zinc ion transmembrane transporter activity"/>
    <property type="evidence" value="ECO:0007669"/>
    <property type="project" value="TreeGrafter"/>
</dbReference>
<protein>
    <submittedName>
        <fullName evidence="12">Cadmium, cobalt and zinc/H(+)-K(+) antiporter</fullName>
    </submittedName>
</protein>
<keyword evidence="5" id="KW-0862">Zinc</keyword>
<sequence>MGPWYLDVRRVRGRFALLNKTEVHNQPASPADRCESAGCGHDHDHDHDHGHDHCYRPDAVQQGLPIVPVRTCGHGHSHGHGHIHAHGASINLGIAFGLNLLFTIIEFAGGYWTNSIAITTDAVHDLGDCLSLGLAWWLQIVSRQPRSPRFTYGMGRLSPLGAFLTGIVLIFGLVYVMGESVQRLWDPQPVAGEKVVLIAILGLVFNGFAAWRLHGGMTLNEQVASWHLWEDTLGWAAVLVGGAIMSIWHVPLLDPLLAIGLAVFVLWNVSRNLWRVGELFLQSLPEGMDAKALESMVQSIEGVQKVENLHAWTLDGERHVLTMRVTCSPATFEEVEQVKARIREKAGQLGFEAVTIET</sequence>
<dbReference type="NCBIfam" id="TIGR01297">
    <property type="entry name" value="CDF"/>
    <property type="match status" value="1"/>
</dbReference>
<dbReference type="SUPFAM" id="SSF161111">
    <property type="entry name" value="Cation efflux protein transmembrane domain-like"/>
    <property type="match status" value="1"/>
</dbReference>
<keyword evidence="5" id="KW-0864">Zinc transport</keyword>
<name>A0A518GS80_9PLAN</name>
<dbReference type="EMBL" id="CP036299">
    <property type="protein sequence ID" value="QDV31434.1"/>
    <property type="molecule type" value="Genomic_DNA"/>
</dbReference>
<evidence type="ECO:0000256" key="7">
    <source>
        <dbReference type="ARBA" id="ARBA00023065"/>
    </source>
</evidence>
<gene>
    <name evidence="12" type="primary">czcD</name>
    <name evidence="12" type="ORF">Spb1_33780</name>
</gene>
<proteinExistence type="inferred from homology"/>
<evidence type="ECO:0000313" key="12">
    <source>
        <dbReference type="EMBL" id="QDV31434.1"/>
    </source>
</evidence>
<evidence type="ECO:0000256" key="4">
    <source>
        <dbReference type="ARBA" id="ARBA00022692"/>
    </source>
</evidence>
<dbReference type="InterPro" id="IPR058533">
    <property type="entry name" value="Cation_efflux_TM"/>
</dbReference>
<dbReference type="InterPro" id="IPR050681">
    <property type="entry name" value="CDF/SLC30A"/>
</dbReference>
<keyword evidence="7" id="KW-0406">Ion transport</keyword>
<dbReference type="InterPro" id="IPR002524">
    <property type="entry name" value="Cation_efflux"/>
</dbReference>
<keyword evidence="8 9" id="KW-0472">Membrane</keyword>
<dbReference type="InterPro" id="IPR027469">
    <property type="entry name" value="Cation_efflux_TMD_sf"/>
</dbReference>
<dbReference type="GO" id="GO:0005886">
    <property type="term" value="C:plasma membrane"/>
    <property type="evidence" value="ECO:0007669"/>
    <property type="project" value="TreeGrafter"/>
</dbReference>
<dbReference type="OrthoDB" id="9809646at2"/>
<evidence type="ECO:0000256" key="1">
    <source>
        <dbReference type="ARBA" id="ARBA00004141"/>
    </source>
</evidence>
<comment type="subcellular location">
    <subcellularLocation>
        <location evidence="1">Membrane</location>
        <topology evidence="1">Multi-pass membrane protein</topology>
    </subcellularLocation>
</comment>
<feature type="transmembrane region" description="Helical" evidence="9">
    <location>
        <begin position="256"/>
        <end position="274"/>
    </location>
</feature>
<evidence type="ECO:0000259" key="10">
    <source>
        <dbReference type="Pfam" id="PF01545"/>
    </source>
</evidence>
<dbReference type="AlphaFoldDB" id="A0A518GS80"/>
<dbReference type="KEGG" id="peh:Spb1_33780"/>
<keyword evidence="6 9" id="KW-1133">Transmembrane helix</keyword>
<dbReference type="Proteomes" id="UP000315349">
    <property type="component" value="Chromosome"/>
</dbReference>
<evidence type="ECO:0000256" key="9">
    <source>
        <dbReference type="SAM" id="Phobius"/>
    </source>
</evidence>
<reference evidence="12 13" key="1">
    <citation type="submission" date="2019-02" db="EMBL/GenBank/DDBJ databases">
        <title>Deep-cultivation of Planctomycetes and their phenomic and genomic characterization uncovers novel biology.</title>
        <authorList>
            <person name="Wiegand S."/>
            <person name="Jogler M."/>
            <person name="Boedeker C."/>
            <person name="Pinto D."/>
            <person name="Vollmers J."/>
            <person name="Rivas-Marin E."/>
            <person name="Kohn T."/>
            <person name="Peeters S.H."/>
            <person name="Heuer A."/>
            <person name="Rast P."/>
            <person name="Oberbeckmann S."/>
            <person name="Bunk B."/>
            <person name="Jeske O."/>
            <person name="Meyerdierks A."/>
            <person name="Storesund J.E."/>
            <person name="Kallscheuer N."/>
            <person name="Luecker S."/>
            <person name="Lage O.M."/>
            <person name="Pohl T."/>
            <person name="Merkel B.J."/>
            <person name="Hornburger P."/>
            <person name="Mueller R.-W."/>
            <person name="Bruemmer F."/>
            <person name="Labrenz M."/>
            <person name="Spormann A.M."/>
            <person name="Op den Camp H."/>
            <person name="Overmann J."/>
            <person name="Amann R."/>
            <person name="Jetten M.S.M."/>
            <person name="Mascher T."/>
            <person name="Medema M.H."/>
            <person name="Devos D.P."/>
            <person name="Kaster A.-K."/>
            <person name="Ovreas L."/>
            <person name="Rohde M."/>
            <person name="Galperin M.Y."/>
            <person name="Jogler C."/>
        </authorList>
    </citation>
    <scope>NUCLEOTIDE SEQUENCE [LARGE SCALE GENOMIC DNA]</scope>
    <source>
        <strain evidence="12 13">Spb1</strain>
    </source>
</reference>
<evidence type="ECO:0000256" key="2">
    <source>
        <dbReference type="ARBA" id="ARBA00008873"/>
    </source>
</evidence>
<feature type="transmembrane region" description="Helical" evidence="9">
    <location>
        <begin position="195"/>
        <end position="213"/>
    </location>
</feature>
<evidence type="ECO:0000313" key="13">
    <source>
        <dbReference type="Proteomes" id="UP000315349"/>
    </source>
</evidence>
<keyword evidence="13" id="KW-1185">Reference proteome</keyword>
<dbReference type="InterPro" id="IPR027470">
    <property type="entry name" value="Cation_efflux_CTD"/>
</dbReference>
<feature type="transmembrane region" description="Helical" evidence="9">
    <location>
        <begin position="157"/>
        <end position="175"/>
    </location>
</feature>
<feature type="domain" description="Cation efflux protein transmembrane" evidence="10">
    <location>
        <begin position="94"/>
        <end position="275"/>
    </location>
</feature>
<keyword evidence="4 9" id="KW-0812">Transmembrane</keyword>
<dbReference type="Pfam" id="PF16916">
    <property type="entry name" value="ZT_dimer"/>
    <property type="match status" value="1"/>
</dbReference>
<evidence type="ECO:0000256" key="6">
    <source>
        <dbReference type="ARBA" id="ARBA00022989"/>
    </source>
</evidence>
<dbReference type="Gene3D" id="1.20.1510.10">
    <property type="entry name" value="Cation efflux protein transmembrane domain"/>
    <property type="match status" value="1"/>
</dbReference>
<evidence type="ECO:0000256" key="8">
    <source>
        <dbReference type="ARBA" id="ARBA00023136"/>
    </source>
</evidence>
<evidence type="ECO:0000259" key="11">
    <source>
        <dbReference type="Pfam" id="PF16916"/>
    </source>
</evidence>
<dbReference type="PANTHER" id="PTHR11562">
    <property type="entry name" value="CATION EFFLUX PROTEIN/ ZINC TRANSPORTER"/>
    <property type="match status" value="1"/>
</dbReference>
<feature type="domain" description="Cation efflux protein cytoplasmic" evidence="11">
    <location>
        <begin position="286"/>
        <end position="345"/>
    </location>
</feature>
<keyword evidence="3" id="KW-0813">Transport</keyword>
<dbReference type="PANTHER" id="PTHR11562:SF17">
    <property type="entry name" value="RE54080P-RELATED"/>
    <property type="match status" value="1"/>
</dbReference>
<dbReference type="Pfam" id="PF01545">
    <property type="entry name" value="Cation_efflux"/>
    <property type="match status" value="1"/>
</dbReference>
<comment type="similarity">
    <text evidence="2">Belongs to the cation diffusion facilitator (CDF) transporter (TC 2.A.4) family. SLC30A subfamily.</text>
</comment>
<evidence type="ECO:0000256" key="3">
    <source>
        <dbReference type="ARBA" id="ARBA00022448"/>
    </source>
</evidence>
<evidence type="ECO:0000256" key="5">
    <source>
        <dbReference type="ARBA" id="ARBA00022906"/>
    </source>
</evidence>
<organism evidence="12 13">
    <name type="scientific">Planctopirus ephydatiae</name>
    <dbReference type="NCBI Taxonomy" id="2528019"/>
    <lineage>
        <taxon>Bacteria</taxon>
        <taxon>Pseudomonadati</taxon>
        <taxon>Planctomycetota</taxon>
        <taxon>Planctomycetia</taxon>
        <taxon>Planctomycetales</taxon>
        <taxon>Planctomycetaceae</taxon>
        <taxon>Planctopirus</taxon>
    </lineage>
</organism>
<accession>A0A518GS80</accession>